<accession>A0A672VC38</accession>
<dbReference type="InterPro" id="IPR000048">
    <property type="entry name" value="IQ_motif_EF-hand-BS"/>
</dbReference>
<dbReference type="FunFam" id="1.10.10.820:FF:000001">
    <property type="entry name" value="Myosin heavy chain"/>
    <property type="match status" value="1"/>
</dbReference>
<dbReference type="CDD" id="cd15478">
    <property type="entry name" value="Myo5a_CBD"/>
    <property type="match status" value="1"/>
</dbReference>
<keyword evidence="9 15" id="KW-0505">Motor protein</keyword>
<comment type="catalytic activity">
    <reaction evidence="11">
        <text>ATP + H2O = ADP + phosphate + H(+)</text>
        <dbReference type="Rhea" id="RHEA:13065"/>
        <dbReference type="ChEBI" id="CHEBI:15377"/>
        <dbReference type="ChEBI" id="CHEBI:15378"/>
        <dbReference type="ChEBI" id="CHEBI:30616"/>
        <dbReference type="ChEBI" id="CHEBI:43474"/>
        <dbReference type="ChEBI" id="CHEBI:456216"/>
    </reaction>
    <physiologicalReaction direction="left-to-right" evidence="11">
        <dbReference type="Rhea" id="RHEA:13066"/>
    </physiologicalReaction>
</comment>
<dbReference type="Pfam" id="PF00612">
    <property type="entry name" value="IQ"/>
    <property type="match status" value="4"/>
</dbReference>
<dbReference type="CDD" id="cd01380">
    <property type="entry name" value="MYSc_Myo5"/>
    <property type="match status" value="1"/>
</dbReference>
<dbReference type="GO" id="GO:0007015">
    <property type="term" value="P:actin filament organization"/>
    <property type="evidence" value="ECO:0007669"/>
    <property type="project" value="TreeGrafter"/>
</dbReference>
<comment type="function">
    <text evidence="12">Processive actin-based motor that can move in large steps approximating the 36-nm pseudo-repeat of the actin filament. Can hydrolyze ATP in the presence of actin, which is essential for its function as a motor protein. Involved in melanosome transport. Also mediates the transport of vesicles to the plasma membrane. May also be required for some polarization process involved in dendrite formation.</text>
</comment>
<keyword evidence="5 15" id="KW-0067">ATP-binding</keyword>
<dbReference type="GO" id="GO:0005524">
    <property type="term" value="F:ATP binding"/>
    <property type="evidence" value="ECO:0007669"/>
    <property type="project" value="UniProtKB-UniRule"/>
</dbReference>
<evidence type="ECO:0000256" key="17">
    <source>
        <dbReference type="SAM" id="MobiDB-lite"/>
    </source>
</evidence>
<name>A0A672VC38_STRHB</name>
<evidence type="ECO:0000256" key="12">
    <source>
        <dbReference type="ARBA" id="ARBA00054098"/>
    </source>
</evidence>
<evidence type="ECO:0000256" key="2">
    <source>
        <dbReference type="ARBA" id="ARBA00022553"/>
    </source>
</evidence>
<reference evidence="21" key="2">
    <citation type="submission" date="2025-08" db="UniProtKB">
        <authorList>
            <consortium name="Ensembl"/>
        </authorList>
    </citation>
    <scope>IDENTIFICATION</scope>
</reference>
<dbReference type="InterPro" id="IPR002710">
    <property type="entry name" value="Dilute_dom"/>
</dbReference>
<dbReference type="PANTHER" id="PTHR13140">
    <property type="entry name" value="MYOSIN"/>
    <property type="match status" value="1"/>
</dbReference>
<gene>
    <name evidence="21" type="primary">MYO5A</name>
</gene>
<dbReference type="GO" id="GO:0016020">
    <property type="term" value="C:membrane"/>
    <property type="evidence" value="ECO:0007669"/>
    <property type="project" value="TreeGrafter"/>
</dbReference>
<comment type="similarity">
    <text evidence="1 15">Belongs to the TRAFAC class myosin-kinesin ATPase superfamily. Myosin family.</text>
</comment>
<dbReference type="FunFam" id="3.30.70.1590:FF:000003">
    <property type="entry name" value="Myosin-Va isoform 1"/>
    <property type="match status" value="1"/>
</dbReference>
<evidence type="ECO:0000256" key="16">
    <source>
        <dbReference type="SAM" id="Coils"/>
    </source>
</evidence>
<feature type="coiled-coil region" evidence="16">
    <location>
        <begin position="931"/>
        <end position="983"/>
    </location>
</feature>
<organism evidence="21 22">
    <name type="scientific">Strigops habroptila</name>
    <name type="common">Kakapo</name>
    <dbReference type="NCBI Taxonomy" id="2489341"/>
    <lineage>
        <taxon>Eukaryota</taxon>
        <taxon>Metazoa</taxon>
        <taxon>Chordata</taxon>
        <taxon>Craniata</taxon>
        <taxon>Vertebrata</taxon>
        <taxon>Euteleostomi</taxon>
        <taxon>Archelosauria</taxon>
        <taxon>Archosauria</taxon>
        <taxon>Dinosauria</taxon>
        <taxon>Saurischia</taxon>
        <taxon>Theropoda</taxon>
        <taxon>Coelurosauria</taxon>
        <taxon>Aves</taxon>
        <taxon>Neognathae</taxon>
        <taxon>Neoaves</taxon>
        <taxon>Telluraves</taxon>
        <taxon>Australaves</taxon>
        <taxon>Psittaciformes</taxon>
        <taxon>Psittacidae</taxon>
        <taxon>Strigops</taxon>
    </lineage>
</organism>
<keyword evidence="3" id="KW-0677">Repeat</keyword>
<dbReference type="SUPFAM" id="SSF52540">
    <property type="entry name" value="P-loop containing nucleoside triphosphate hydrolases"/>
    <property type="match status" value="1"/>
</dbReference>
<dbReference type="InterPro" id="IPR027417">
    <property type="entry name" value="P-loop_NTPase"/>
</dbReference>
<dbReference type="Gene3D" id="1.20.5.190">
    <property type="match status" value="2"/>
</dbReference>
<evidence type="ECO:0000256" key="10">
    <source>
        <dbReference type="ARBA" id="ARBA00023203"/>
    </source>
</evidence>
<dbReference type="SMART" id="SM00242">
    <property type="entry name" value="MYSc"/>
    <property type="match status" value="1"/>
</dbReference>
<dbReference type="Gene3D" id="1.10.10.820">
    <property type="match status" value="1"/>
</dbReference>
<reference evidence="21" key="3">
    <citation type="submission" date="2025-09" db="UniProtKB">
        <authorList>
            <consortium name="Ensembl"/>
        </authorList>
    </citation>
    <scope>IDENTIFICATION</scope>
</reference>
<protein>
    <recommendedName>
        <fullName evidence="13">Unconventional myosin-Va</fullName>
    </recommendedName>
    <alternativeName>
        <fullName evidence="14">Dilute myosin heavy chain, non-muscle</fullName>
    </alternativeName>
</protein>
<dbReference type="PROSITE" id="PS51844">
    <property type="entry name" value="SH3_LIKE"/>
    <property type="match status" value="1"/>
</dbReference>
<dbReference type="GO" id="GO:0051015">
    <property type="term" value="F:actin filament binding"/>
    <property type="evidence" value="ECO:0007669"/>
    <property type="project" value="TreeGrafter"/>
</dbReference>
<dbReference type="InterPro" id="IPR001609">
    <property type="entry name" value="Myosin_head_motor_dom-like"/>
</dbReference>
<evidence type="ECO:0000256" key="1">
    <source>
        <dbReference type="ARBA" id="ARBA00008314"/>
    </source>
</evidence>
<dbReference type="FunFam" id="1.20.5.190:FF:000001">
    <property type="entry name" value="unconventional myosin-Va"/>
    <property type="match status" value="1"/>
</dbReference>
<dbReference type="SMART" id="SM01132">
    <property type="entry name" value="DIL"/>
    <property type="match status" value="1"/>
</dbReference>
<evidence type="ECO:0000256" key="5">
    <source>
        <dbReference type="ARBA" id="ARBA00022840"/>
    </source>
</evidence>
<dbReference type="GO" id="GO:0016459">
    <property type="term" value="C:myosin complex"/>
    <property type="evidence" value="ECO:0007669"/>
    <property type="project" value="UniProtKB-KW"/>
</dbReference>
<sequence>IALPELTQMVWIPDPEEVWKSAELLKDYKPGDKVLQLRLEEGKVGLYQKTKELPPLRNPDILVGENDLTALSYLHEPAVLHNLKVRFIDSKLIYTYCGIVLVAINPYEQLPIYGEDIINAYSGQNMGDMDPHIFAVAEEAYKQMARDERNQSIIVSGESGAGKTVSAKYAMRYFATVSGSASEANVEEKVLASNPIMESIGNAKTTRNDNSSRFGKYIEIGFDKRYRIIGANMRTYLLEKSRVVFQAEEERNYHIFYQLCASAALPEFKTLRLGNANYFHYTKQGGSPVIDGVDDAKEMVNTRQACTLLGISDSYQMGIYQILAGILHLGNVEFASRDSDSCIIPHEPLTIFCDLMGVEYEEMAHWLCHRKLATATETYIKPISKLHAINARDALAKHIYANLFNWIVDHVNKALHATVKQHSFIGVLDIYGFETFEINSFEQFCINYANEKLQQQFNMHVFKLEQEEYMKEQIPWTLIDFYDNQPCINLIEAKMGILDLLDEECKMPKGSDDTWAQKLYNTHLNKCALFEKPRLSNKAFIIKHFADKVEYQCEGFLEKNKDTVYEEQIKVLKSSKFKLLPELFQDEEKAISPTSATPSGRVPLSRTAVKPAKARPGQASKEHKKTVGHQFRNSLHLLMETLNATTPHYVRCIKPNDFKFPFTFDEKRAVQQLRACGVLETIRISAAGFPSRWTYQEFFSRYRVLMKQRDVLGDRKQTCKNVLEKLILDKDKYQFGKTKIFFRAGQVAYLEKIRADKLRAACIRIQKTIRGWLMRKKYVRMRKAAITIQRYVRGYQARCYANFLRRTRAAITIQKFQRMYVVHKRYQCMRAATIALQALLRGYMARNKYQMVRNHVLLLHSSFISTYLQDKAALCCPPGNLKCLCCVMSLPCHLVTITYLSCIFFLNTFLERQSPQDYHMLNEDGELWLVYEGLKQANRLLESQLQSQKKSHENELESLRGEIQSLKEENNRQQQLLAQNLQLPPEARIEASLQHEITRLTNENLVREMMLQEQERGLADLLLGQMENISPGQIIDEPIRPVNIPRKEKDFQGMLEYKKEDEQKLVKNLILELKPRGVAVNLIPGLPAYILFMCVRHADYLNDDQKVRSLLTSTINGIKKVLKKRGDDFETVSFWLSNTCRFLHCLKQYSGEEGFMKHNTPRQNEHCLTNFDLAEYRQVLSDLAIQIYQQLVRVLENILQPMIVSGMLEHETIQGVSGVKPTGLRKRTSSIADEGTYTLDSIIRQLNSFHSVMCQHGMDPELIKQVVKQMFYIIGAITLNNLLLRKDMCSWSKGMQIRYNVSQLEEWLRDKNLMNSGAKETLEPLIQAAQLLQVKKKTDEDAEAICSMCNALTTAQIVKVLNLYTPVNEFEERVLVSFIRTIQMRLRDRKDSPQLLMDAKHIFPVTFPFNPSSLALETIQIPASLGLGFISRV</sequence>
<dbReference type="InterPro" id="IPR037988">
    <property type="entry name" value="Myo5a_CBD"/>
</dbReference>
<evidence type="ECO:0000256" key="14">
    <source>
        <dbReference type="ARBA" id="ARBA00076270"/>
    </source>
</evidence>
<dbReference type="PRINTS" id="PR00193">
    <property type="entry name" value="MYOSINHEAVY"/>
</dbReference>
<dbReference type="Gene3D" id="1.20.120.720">
    <property type="entry name" value="Myosin VI head, motor domain, U50 subdomain"/>
    <property type="match status" value="1"/>
</dbReference>
<evidence type="ECO:0000259" key="18">
    <source>
        <dbReference type="PROSITE" id="PS51126"/>
    </source>
</evidence>
<dbReference type="Proteomes" id="UP000472266">
    <property type="component" value="Chromosome 10"/>
</dbReference>
<evidence type="ECO:0000256" key="7">
    <source>
        <dbReference type="ARBA" id="ARBA00023054"/>
    </source>
</evidence>
<dbReference type="Gene3D" id="1.20.58.530">
    <property type="match status" value="1"/>
</dbReference>
<keyword evidence="10 15" id="KW-0009">Actin-binding</keyword>
<dbReference type="Gene3D" id="3.30.70.1590">
    <property type="match status" value="1"/>
</dbReference>
<feature type="region of interest" description="Disordered" evidence="17">
    <location>
        <begin position="590"/>
        <end position="626"/>
    </location>
</feature>
<dbReference type="FunFam" id="1.20.5.190:FF:000006">
    <property type="entry name" value="Myosin VA"/>
    <property type="match status" value="1"/>
</dbReference>
<dbReference type="Pfam" id="PF01843">
    <property type="entry name" value="DIL"/>
    <property type="match status" value="1"/>
</dbReference>
<dbReference type="Ensembl" id="ENSSHBT00005028582.1">
    <property type="protein sequence ID" value="ENSSHBP00005024023.1"/>
    <property type="gene ID" value="ENSSHBG00005008273.1"/>
</dbReference>
<evidence type="ECO:0000256" key="6">
    <source>
        <dbReference type="ARBA" id="ARBA00022860"/>
    </source>
</evidence>
<dbReference type="GO" id="GO:0000146">
    <property type="term" value="F:microfilament motor activity"/>
    <property type="evidence" value="ECO:0007669"/>
    <property type="project" value="TreeGrafter"/>
</dbReference>
<evidence type="ECO:0000256" key="11">
    <source>
        <dbReference type="ARBA" id="ARBA00048778"/>
    </source>
</evidence>
<feature type="region of interest" description="Actin-binding" evidence="15">
    <location>
        <begin position="635"/>
        <end position="657"/>
    </location>
</feature>
<dbReference type="GO" id="GO:0005737">
    <property type="term" value="C:cytoplasm"/>
    <property type="evidence" value="ECO:0007669"/>
    <property type="project" value="TreeGrafter"/>
</dbReference>
<proteinExistence type="inferred from homology"/>
<feature type="domain" description="Myosin motor" evidence="19">
    <location>
        <begin position="63"/>
        <end position="755"/>
    </location>
</feature>
<dbReference type="PROSITE" id="PS51126">
    <property type="entry name" value="DILUTE"/>
    <property type="match status" value="1"/>
</dbReference>
<feature type="domain" description="Dilute" evidence="18">
    <location>
        <begin position="1112"/>
        <end position="1388"/>
    </location>
</feature>
<evidence type="ECO:0000256" key="13">
    <source>
        <dbReference type="ARBA" id="ARBA00068036"/>
    </source>
</evidence>
<dbReference type="GeneTree" id="ENSGT00940000155347"/>
<feature type="domain" description="Myosin N-terminal SH3-like" evidence="20">
    <location>
        <begin position="5"/>
        <end position="54"/>
    </location>
</feature>
<keyword evidence="7 16" id="KW-0175">Coiled coil</keyword>
<evidence type="ECO:0000256" key="8">
    <source>
        <dbReference type="ARBA" id="ARBA00023123"/>
    </source>
</evidence>
<keyword evidence="8 15" id="KW-0518">Myosin</keyword>
<dbReference type="PROSITE" id="PS51456">
    <property type="entry name" value="MYOSIN_MOTOR"/>
    <property type="match status" value="1"/>
</dbReference>
<keyword evidence="6" id="KW-0112">Calmodulin-binding</keyword>
<keyword evidence="2" id="KW-0597">Phosphoprotein</keyword>
<dbReference type="InterPro" id="IPR036961">
    <property type="entry name" value="Kinesin_motor_dom_sf"/>
</dbReference>
<evidence type="ECO:0000259" key="19">
    <source>
        <dbReference type="PROSITE" id="PS51456"/>
    </source>
</evidence>
<keyword evidence="22" id="KW-1185">Reference proteome</keyword>
<keyword evidence="4 15" id="KW-0547">Nucleotide-binding</keyword>
<dbReference type="SMART" id="SM00015">
    <property type="entry name" value="IQ"/>
    <property type="match status" value="4"/>
</dbReference>
<evidence type="ECO:0000313" key="22">
    <source>
        <dbReference type="Proteomes" id="UP000472266"/>
    </source>
</evidence>
<dbReference type="FunFam" id="3.40.850.10:FF:000089">
    <property type="entry name" value="Myosin VC"/>
    <property type="match status" value="1"/>
</dbReference>
<dbReference type="Gene3D" id="3.40.850.10">
    <property type="entry name" value="Kinesin motor domain"/>
    <property type="match status" value="1"/>
</dbReference>
<evidence type="ECO:0000256" key="3">
    <source>
        <dbReference type="ARBA" id="ARBA00022737"/>
    </source>
</evidence>
<evidence type="ECO:0000256" key="9">
    <source>
        <dbReference type="ARBA" id="ARBA00023175"/>
    </source>
</evidence>
<dbReference type="Pfam" id="PF00063">
    <property type="entry name" value="Myosin_head"/>
    <property type="match status" value="1"/>
</dbReference>
<dbReference type="InterPro" id="IPR036103">
    <property type="entry name" value="MYSc_Myo5"/>
</dbReference>
<evidence type="ECO:0000313" key="21">
    <source>
        <dbReference type="Ensembl" id="ENSSHBP00005024023.1"/>
    </source>
</evidence>
<dbReference type="GO" id="GO:0005516">
    <property type="term" value="F:calmodulin binding"/>
    <property type="evidence" value="ECO:0007669"/>
    <property type="project" value="UniProtKB-KW"/>
</dbReference>
<evidence type="ECO:0000256" key="15">
    <source>
        <dbReference type="PROSITE-ProRule" id="PRU00782"/>
    </source>
</evidence>
<dbReference type="PROSITE" id="PS50096">
    <property type="entry name" value="IQ"/>
    <property type="match status" value="4"/>
</dbReference>
<dbReference type="FunFam" id="1.20.58.530:FF:000002">
    <property type="entry name" value="Class V myosin"/>
    <property type="match status" value="1"/>
</dbReference>
<dbReference type="PANTHER" id="PTHR13140:SF273">
    <property type="entry name" value="UNCONVENTIONAL MYOSIN-VA"/>
    <property type="match status" value="1"/>
</dbReference>
<reference evidence="21 22" key="1">
    <citation type="submission" date="2019-11" db="EMBL/GenBank/DDBJ databases">
        <title>Strigops habroptila (kakapo) genome, bStrHab1, primary haplotype, v2.</title>
        <authorList>
            <person name="Jarvis E.D."/>
            <person name="Howard J."/>
            <person name="Rhie A."/>
            <person name="Phillippy A."/>
            <person name="Korlach J."/>
            <person name="Digby A."/>
            <person name="Iorns D."/>
            <person name="Eason D."/>
            <person name="Robertson B."/>
            <person name="Raemaekers T."/>
            <person name="Howe K."/>
            <person name="Lewin H."/>
            <person name="Damas J."/>
            <person name="Hastie A."/>
            <person name="Tracey A."/>
            <person name="Chow W."/>
            <person name="Fedrigo O."/>
        </authorList>
    </citation>
    <scope>NUCLEOTIDE SEQUENCE [LARGE SCALE GENOMIC DNA]</scope>
</reference>
<evidence type="ECO:0000259" key="20">
    <source>
        <dbReference type="PROSITE" id="PS51844"/>
    </source>
</evidence>
<dbReference type="InterPro" id="IPR004009">
    <property type="entry name" value="SH3_Myosin"/>
</dbReference>
<feature type="binding site" evidence="15">
    <location>
        <begin position="157"/>
        <end position="164"/>
    </location>
    <ligand>
        <name>ATP</name>
        <dbReference type="ChEBI" id="CHEBI:30616"/>
    </ligand>
</feature>
<evidence type="ECO:0000256" key="4">
    <source>
        <dbReference type="ARBA" id="ARBA00022741"/>
    </source>
</evidence>